<keyword evidence="8" id="KW-1133">Transmembrane helix</keyword>
<dbReference type="PROSITE" id="PS50839">
    <property type="entry name" value="CHASE"/>
    <property type="match status" value="1"/>
</dbReference>
<keyword evidence="15" id="KW-0547">Nucleotide-binding</keyword>
<dbReference type="Gene3D" id="3.30.450.20">
    <property type="entry name" value="PAS domain"/>
    <property type="match status" value="1"/>
</dbReference>
<dbReference type="SUPFAM" id="SSF55781">
    <property type="entry name" value="GAF domain-like"/>
    <property type="match status" value="1"/>
</dbReference>
<dbReference type="PANTHER" id="PTHR45339:SF1">
    <property type="entry name" value="HYBRID SIGNAL TRANSDUCTION HISTIDINE KINASE J"/>
    <property type="match status" value="1"/>
</dbReference>
<proteinExistence type="predicted"/>
<dbReference type="InterPro" id="IPR006189">
    <property type="entry name" value="CHASE_dom"/>
</dbReference>
<dbReference type="SMART" id="SM00387">
    <property type="entry name" value="HATPase_c"/>
    <property type="match status" value="1"/>
</dbReference>
<dbReference type="InterPro" id="IPR013655">
    <property type="entry name" value="PAS_fold_3"/>
</dbReference>
<evidence type="ECO:0000256" key="6">
    <source>
        <dbReference type="ARBA" id="ARBA00022692"/>
    </source>
</evidence>
<keyword evidence="4 11" id="KW-0597">Phosphoprotein</keyword>
<dbReference type="Gene3D" id="3.30.565.10">
    <property type="entry name" value="Histidine kinase-like ATPase, C-terminal domain"/>
    <property type="match status" value="1"/>
</dbReference>
<evidence type="ECO:0000259" key="13">
    <source>
        <dbReference type="PROSITE" id="PS50110"/>
    </source>
</evidence>
<keyword evidence="5" id="KW-0808">Transferase</keyword>
<evidence type="ECO:0000256" key="7">
    <source>
        <dbReference type="ARBA" id="ARBA00022777"/>
    </source>
</evidence>
<keyword evidence="10" id="KW-0472">Membrane</keyword>
<dbReference type="InterPro" id="IPR004358">
    <property type="entry name" value="Sig_transdc_His_kin-like_C"/>
</dbReference>
<dbReference type="Pfam" id="PF01590">
    <property type="entry name" value="GAF"/>
    <property type="match status" value="1"/>
</dbReference>
<dbReference type="Proteomes" id="UP001595453">
    <property type="component" value="Unassembled WGS sequence"/>
</dbReference>
<dbReference type="PROSITE" id="PS50109">
    <property type="entry name" value="HIS_KIN"/>
    <property type="match status" value="1"/>
</dbReference>
<dbReference type="Gene3D" id="3.40.50.2300">
    <property type="match status" value="1"/>
</dbReference>
<dbReference type="Pfam" id="PF02518">
    <property type="entry name" value="HATPase_c"/>
    <property type="match status" value="1"/>
</dbReference>
<sequence length="1093" mass="122373">MGFWFILATIALAGWFVDRVNVNRLKEVAKTQAYEDLSYYRATLENEITSNLQMVRGLAIALAEKTSLQQYQFEQIVAPLYEHSRILRNIGAAPDMVISRMYPLAGNEQAIGLNLLTHPTQAKAAIAARDSGNVVISGPLKLVQGGDALIARIPVFHQETKQFWGLLSVVIDMNKLYQAVDLPTLEEQFQVRMQSLTGEDSQNTVFYGEQKALPQDALVMNITLPNNQVWAFSAYPKQGWQADSAAIWPFRLTLITFLGLFIAAFLFLERIIKQIQDNEQHLSTMSHLAEVGAWSVNLRTREVYWSDVTKTIFDTPDQFVPGWMSTIEFFVQGKHRKRAQELMDKAIKQGQSFEEELLIATQSGQLKWISVKGYPRFEQGRCIEVQGSVQNIDERKKMELEHDKIAKHNEYLARLTTHDAFLDTQLELAHPLFTDAICEGVNCERASIWLFSDDRQQLAPSSFSHTLNKTMVQFPPWRSSLVPELFAAIETQKPLQITSARQHELTKALQDHYLVPFEINALLICPIHHRGKVMGALCAEFSESRPAWTLNDKRFLQALAVLLGSLHTNKEQQKARQLALMEKELAEQSAKVKSDFLASMSHEIRTPMNGILGMLTVLQHTELNNKQRHHIQLAQSSADALLTIINDILDFSKIEAGKLTIESVEVDLVSLLSDTLSAFALKAEAMQTKLEIDCRNMQVQFAKTDPHRLRQVLNNLLSNAIKFTEQGRINLTCYTEQTKEGMRLWCSVEDTGIGIAKEKLATIFDSFTQADSSTTRKYGGTGLGLTIASQLCELMGGTLSAYSKPNIGSTFTFFVELQSPKAIAAMATSCSELLLFIPADLAGSALRHLLAPWHMPTQVFTSATSGLQYLRDNPDRTMRLIVDPLIFSNDSDASNELQQLISKRQLLWAQIATMSQPSVSLWSSPKPDMECCYPLTPATALMLCQVEVKSHTKPSIRKLRGKILLVEDNKVNQIVAQNLLGKLGLMVHTAQHGKEALTMLNEAHGEFDLILMDCQMPEMDGYEATRLIRAEHAGSKAAKLAIIALTANAMQGDREACLAAGMDDYLSKPLQFEQLASTLEKWLARAITTQNSA</sequence>
<keyword evidence="15" id="KW-0067">ATP-binding</keyword>
<feature type="domain" description="Response regulatory" evidence="13">
    <location>
        <begin position="962"/>
        <end position="1083"/>
    </location>
</feature>
<dbReference type="PRINTS" id="PR00344">
    <property type="entry name" value="BCTRLSENSOR"/>
</dbReference>
<dbReference type="InterPro" id="IPR029016">
    <property type="entry name" value="GAF-like_dom_sf"/>
</dbReference>
<dbReference type="SUPFAM" id="SSF52172">
    <property type="entry name" value="CheY-like"/>
    <property type="match status" value="1"/>
</dbReference>
<dbReference type="InterPro" id="IPR003018">
    <property type="entry name" value="GAF"/>
</dbReference>
<dbReference type="InterPro" id="IPR036097">
    <property type="entry name" value="HisK_dim/P_sf"/>
</dbReference>
<evidence type="ECO:0000256" key="1">
    <source>
        <dbReference type="ARBA" id="ARBA00000085"/>
    </source>
</evidence>
<dbReference type="SMART" id="SM00065">
    <property type="entry name" value="GAF"/>
    <property type="match status" value="1"/>
</dbReference>
<evidence type="ECO:0000259" key="14">
    <source>
        <dbReference type="PROSITE" id="PS50839"/>
    </source>
</evidence>
<keyword evidence="6" id="KW-0812">Transmembrane</keyword>
<reference evidence="16" key="1">
    <citation type="journal article" date="2019" name="Int. J. Syst. Evol. Microbiol.">
        <title>The Global Catalogue of Microorganisms (GCM) 10K type strain sequencing project: providing services to taxonomists for standard genome sequencing and annotation.</title>
        <authorList>
            <consortium name="The Broad Institute Genomics Platform"/>
            <consortium name="The Broad Institute Genome Sequencing Center for Infectious Disease"/>
            <person name="Wu L."/>
            <person name="Ma J."/>
        </authorList>
    </citation>
    <scope>NUCLEOTIDE SEQUENCE [LARGE SCALE GENOMIC DNA]</scope>
    <source>
        <strain evidence="16">KCTC 42730</strain>
    </source>
</reference>
<comment type="caution">
    <text evidence="15">The sequence shown here is derived from an EMBL/GenBank/DDBJ whole genome shotgun (WGS) entry which is preliminary data.</text>
</comment>
<evidence type="ECO:0000256" key="10">
    <source>
        <dbReference type="ARBA" id="ARBA00023136"/>
    </source>
</evidence>
<evidence type="ECO:0000256" key="11">
    <source>
        <dbReference type="PROSITE-ProRule" id="PRU00169"/>
    </source>
</evidence>
<dbReference type="Pfam" id="PF03924">
    <property type="entry name" value="CHASE"/>
    <property type="match status" value="1"/>
</dbReference>
<gene>
    <name evidence="15" type="ORF">ACFOEE_18590</name>
</gene>
<dbReference type="Pfam" id="PF00072">
    <property type="entry name" value="Response_reg"/>
    <property type="match status" value="1"/>
</dbReference>
<dbReference type="Gene3D" id="3.30.450.40">
    <property type="match status" value="1"/>
</dbReference>
<feature type="domain" description="CHASE" evidence="14">
    <location>
        <begin position="94"/>
        <end position="196"/>
    </location>
</feature>
<keyword evidence="9" id="KW-0902">Two-component regulatory system</keyword>
<dbReference type="InterPro" id="IPR011006">
    <property type="entry name" value="CheY-like_superfamily"/>
</dbReference>
<dbReference type="SUPFAM" id="SSF55785">
    <property type="entry name" value="PYP-like sensor domain (PAS domain)"/>
    <property type="match status" value="1"/>
</dbReference>
<evidence type="ECO:0000256" key="5">
    <source>
        <dbReference type="ARBA" id="ARBA00022679"/>
    </source>
</evidence>
<dbReference type="Pfam" id="PF00512">
    <property type="entry name" value="HisKA"/>
    <property type="match status" value="1"/>
</dbReference>
<keyword evidence="16" id="KW-1185">Reference proteome</keyword>
<dbReference type="SMART" id="SM01079">
    <property type="entry name" value="CHASE"/>
    <property type="match status" value="1"/>
</dbReference>
<evidence type="ECO:0000313" key="15">
    <source>
        <dbReference type="EMBL" id="MFC3034516.1"/>
    </source>
</evidence>
<keyword evidence="7" id="KW-0418">Kinase</keyword>
<dbReference type="InterPro" id="IPR042240">
    <property type="entry name" value="CHASE_sf"/>
</dbReference>
<dbReference type="Pfam" id="PF08447">
    <property type="entry name" value="PAS_3"/>
    <property type="match status" value="1"/>
</dbReference>
<evidence type="ECO:0000313" key="16">
    <source>
        <dbReference type="Proteomes" id="UP001595453"/>
    </source>
</evidence>
<dbReference type="Gene3D" id="3.30.450.350">
    <property type="entry name" value="CHASE domain"/>
    <property type="match status" value="1"/>
</dbReference>
<dbReference type="InterPro" id="IPR003594">
    <property type="entry name" value="HATPase_dom"/>
</dbReference>
<evidence type="ECO:0000256" key="8">
    <source>
        <dbReference type="ARBA" id="ARBA00022989"/>
    </source>
</evidence>
<dbReference type="SMART" id="SM00388">
    <property type="entry name" value="HisKA"/>
    <property type="match status" value="1"/>
</dbReference>
<evidence type="ECO:0000256" key="2">
    <source>
        <dbReference type="ARBA" id="ARBA00004370"/>
    </source>
</evidence>
<comment type="catalytic activity">
    <reaction evidence="1">
        <text>ATP + protein L-histidine = ADP + protein N-phospho-L-histidine.</text>
        <dbReference type="EC" id="2.7.13.3"/>
    </reaction>
</comment>
<accession>A0ABV7CPR4</accession>
<dbReference type="PANTHER" id="PTHR45339">
    <property type="entry name" value="HYBRID SIGNAL TRANSDUCTION HISTIDINE KINASE J"/>
    <property type="match status" value="1"/>
</dbReference>
<protein>
    <recommendedName>
        <fullName evidence="3">histidine kinase</fullName>
        <ecNumber evidence="3">2.7.13.3</ecNumber>
    </recommendedName>
</protein>
<dbReference type="SUPFAM" id="SSF55874">
    <property type="entry name" value="ATPase domain of HSP90 chaperone/DNA topoisomerase II/histidine kinase"/>
    <property type="match status" value="1"/>
</dbReference>
<dbReference type="EC" id="2.7.13.3" evidence="3"/>
<dbReference type="Gene3D" id="1.10.287.130">
    <property type="match status" value="1"/>
</dbReference>
<feature type="domain" description="Histidine kinase" evidence="12">
    <location>
        <begin position="599"/>
        <end position="819"/>
    </location>
</feature>
<dbReference type="CDD" id="cd16922">
    <property type="entry name" value="HATPase_EvgS-ArcB-TorS-like"/>
    <property type="match status" value="1"/>
</dbReference>
<dbReference type="InterPro" id="IPR035965">
    <property type="entry name" value="PAS-like_dom_sf"/>
</dbReference>
<dbReference type="EMBL" id="JBHRSD010000040">
    <property type="protein sequence ID" value="MFC3034516.1"/>
    <property type="molecule type" value="Genomic_DNA"/>
</dbReference>
<evidence type="ECO:0000259" key="12">
    <source>
        <dbReference type="PROSITE" id="PS50109"/>
    </source>
</evidence>
<dbReference type="InterPro" id="IPR001789">
    <property type="entry name" value="Sig_transdc_resp-reg_receiver"/>
</dbReference>
<dbReference type="SUPFAM" id="SSF47384">
    <property type="entry name" value="Homodimeric domain of signal transducing histidine kinase"/>
    <property type="match status" value="1"/>
</dbReference>
<comment type="subcellular location">
    <subcellularLocation>
        <location evidence="2">Membrane</location>
    </subcellularLocation>
</comment>
<dbReference type="CDD" id="cd00082">
    <property type="entry name" value="HisKA"/>
    <property type="match status" value="1"/>
</dbReference>
<dbReference type="InterPro" id="IPR003661">
    <property type="entry name" value="HisK_dim/P_dom"/>
</dbReference>
<organism evidence="15 16">
    <name type="scientific">Pseudoalteromonas fenneropenaei</name>
    <dbReference type="NCBI Taxonomy" id="1737459"/>
    <lineage>
        <taxon>Bacteria</taxon>
        <taxon>Pseudomonadati</taxon>
        <taxon>Pseudomonadota</taxon>
        <taxon>Gammaproteobacteria</taxon>
        <taxon>Alteromonadales</taxon>
        <taxon>Pseudoalteromonadaceae</taxon>
        <taxon>Pseudoalteromonas</taxon>
    </lineage>
</organism>
<dbReference type="PROSITE" id="PS50110">
    <property type="entry name" value="RESPONSE_REGULATORY"/>
    <property type="match status" value="1"/>
</dbReference>
<dbReference type="InterPro" id="IPR005467">
    <property type="entry name" value="His_kinase_dom"/>
</dbReference>
<evidence type="ECO:0000256" key="9">
    <source>
        <dbReference type="ARBA" id="ARBA00023012"/>
    </source>
</evidence>
<dbReference type="CDD" id="cd17546">
    <property type="entry name" value="REC_hyHK_CKI1_RcsC-like"/>
    <property type="match status" value="1"/>
</dbReference>
<evidence type="ECO:0000256" key="4">
    <source>
        <dbReference type="ARBA" id="ARBA00022553"/>
    </source>
</evidence>
<dbReference type="SMART" id="SM00448">
    <property type="entry name" value="REC"/>
    <property type="match status" value="1"/>
</dbReference>
<dbReference type="GO" id="GO:0005524">
    <property type="term" value="F:ATP binding"/>
    <property type="evidence" value="ECO:0007669"/>
    <property type="project" value="UniProtKB-KW"/>
</dbReference>
<name>A0ABV7CPR4_9GAMM</name>
<feature type="modified residue" description="4-aspartylphosphate" evidence="11">
    <location>
        <position position="1013"/>
    </location>
</feature>
<dbReference type="RefSeq" id="WP_377128054.1">
    <property type="nucleotide sequence ID" value="NZ_JBHRSD010000040.1"/>
</dbReference>
<dbReference type="InterPro" id="IPR036890">
    <property type="entry name" value="HATPase_C_sf"/>
</dbReference>
<evidence type="ECO:0000256" key="3">
    <source>
        <dbReference type="ARBA" id="ARBA00012438"/>
    </source>
</evidence>